<keyword evidence="2" id="KW-0812">Transmembrane</keyword>
<feature type="transmembrane region" description="Helical" evidence="2">
    <location>
        <begin position="392"/>
        <end position="408"/>
    </location>
</feature>
<accession>A0A7J6XNM2</accession>
<feature type="compositionally biased region" description="Polar residues" evidence="1">
    <location>
        <begin position="244"/>
        <end position="260"/>
    </location>
</feature>
<keyword evidence="3" id="KW-0732">Signal</keyword>
<organism evidence="4 5">
    <name type="scientific">Trypanosoma cruzi</name>
    <dbReference type="NCBI Taxonomy" id="5693"/>
    <lineage>
        <taxon>Eukaryota</taxon>
        <taxon>Discoba</taxon>
        <taxon>Euglenozoa</taxon>
        <taxon>Kinetoplastea</taxon>
        <taxon>Metakinetoplastina</taxon>
        <taxon>Trypanosomatida</taxon>
        <taxon>Trypanosomatidae</taxon>
        <taxon>Trypanosoma</taxon>
        <taxon>Schizotrypanum</taxon>
    </lineage>
</organism>
<feature type="region of interest" description="Disordered" evidence="1">
    <location>
        <begin position="93"/>
        <end position="386"/>
    </location>
</feature>
<evidence type="ECO:0000313" key="4">
    <source>
        <dbReference type="EMBL" id="KAF5215438.1"/>
    </source>
</evidence>
<reference evidence="4 5" key="1">
    <citation type="journal article" date="2019" name="Genome Biol. Evol.">
        <title>Nanopore Sequencing Significantly Improves Genome Assembly of the Protozoan Parasite Trypanosoma cruzi.</title>
        <authorList>
            <person name="Diaz-Viraque F."/>
            <person name="Pita S."/>
            <person name="Greif G."/>
            <person name="de Souza R.C.M."/>
            <person name="Iraola G."/>
            <person name="Robello C."/>
        </authorList>
    </citation>
    <scope>NUCLEOTIDE SEQUENCE [LARGE SCALE GENOMIC DNA]</scope>
    <source>
        <strain evidence="4 5">Berenice</strain>
    </source>
</reference>
<sequence>MKCVMILLVFFTVPCLFFPLLCVDGVLVCAEGYTQVTGVMAAMMMTGRVLLVCALCVLWCGGGVFAEDPSPDAGASGHSASIVGGLQEITQNGPSLLGKPSSETVTPKVEGGAPLGSAVELPGRSEQEVDALEGEDLSDKSLDKEISKDKNAQLSSGLPADNDSSPTGVGNAGGSGLPSSGASGDLTDSTDDRAGGAGNVGHINPPAELTPPHPPEPNSKGGRAPPAVPNLNTSGSQGKIAAQGQPSAKQETSLVTQPQVSGMRPPPQDEKQSGGKIENSPEPGEAPATSDTTLVTSSGTEGQIPQLSSPRSGSDNVTHQSEQHPEAPLGNTQQDDAAVADEERHRGETGGIPTDSHRGPEAAAANNANAKVAPPTEGSDGSTAVSHTTSPLLLLLVVACAAAAAVVAA</sequence>
<dbReference type="AlphaFoldDB" id="A0A7J6XNM2"/>
<keyword evidence="2" id="KW-0472">Membrane</keyword>
<evidence type="ECO:0000313" key="5">
    <source>
        <dbReference type="Proteomes" id="UP000583944"/>
    </source>
</evidence>
<feature type="compositionally biased region" description="Polar residues" evidence="1">
    <location>
        <begin position="152"/>
        <end position="168"/>
    </location>
</feature>
<evidence type="ECO:0000256" key="2">
    <source>
        <dbReference type="SAM" id="Phobius"/>
    </source>
</evidence>
<proteinExistence type="predicted"/>
<feature type="chain" id="PRO_5029483631" evidence="3">
    <location>
        <begin position="23"/>
        <end position="409"/>
    </location>
</feature>
<gene>
    <name evidence="4" type="ORF">ECC02_011883</name>
</gene>
<comment type="caution">
    <text evidence="4">The sequence shown here is derived from an EMBL/GenBank/DDBJ whole genome shotgun (WGS) entry which is preliminary data.</text>
</comment>
<protein>
    <submittedName>
        <fullName evidence="4">Mucin-associated surface protein (MASP) subgroup S030</fullName>
    </submittedName>
</protein>
<dbReference type="VEuPathDB" id="TriTrypDB:ECC02_011883"/>
<feature type="signal peptide" evidence="3">
    <location>
        <begin position="1"/>
        <end position="22"/>
    </location>
</feature>
<evidence type="ECO:0000256" key="1">
    <source>
        <dbReference type="SAM" id="MobiDB-lite"/>
    </source>
</evidence>
<feature type="compositionally biased region" description="Basic and acidic residues" evidence="1">
    <location>
        <begin position="137"/>
        <end position="151"/>
    </location>
</feature>
<dbReference type="Proteomes" id="UP000583944">
    <property type="component" value="Unassembled WGS sequence"/>
</dbReference>
<feature type="compositionally biased region" description="Pro residues" evidence="1">
    <location>
        <begin position="208"/>
        <end position="217"/>
    </location>
</feature>
<feature type="transmembrane region" description="Helical" evidence="2">
    <location>
        <begin position="38"/>
        <end position="60"/>
    </location>
</feature>
<feature type="compositionally biased region" description="Polar residues" evidence="1">
    <location>
        <begin position="289"/>
        <end position="320"/>
    </location>
</feature>
<name>A0A7J6XNM2_TRYCR</name>
<keyword evidence="2" id="KW-1133">Transmembrane helix</keyword>
<evidence type="ECO:0000256" key="3">
    <source>
        <dbReference type="SAM" id="SignalP"/>
    </source>
</evidence>
<dbReference type="EMBL" id="JABDHM010000320">
    <property type="protein sequence ID" value="KAF5215438.1"/>
    <property type="molecule type" value="Genomic_DNA"/>
</dbReference>